<sequence length="311" mass="32650">MSQLVGSASWGRDNHDSTSGAGSLRSSRLRARRFPPGSNRSFYEARSSHPEYPSSSGEPLSSCVGFNPYGPFLNSSGIPSGPKIRRLRAPSKAVLKPRAAADAQTSLTLDPSVVVSGFKNNGQVEGSSQSGSLTSSNNFINFCATTKLPLTNGTQVVTGSCNSAPMGLIPAVNRMPTSKFTYPRNGDILATNAPMTVGLAITNFASGNFANVQTNYLAAPQQLDSNGQIQGHAMVVIEEVAADPLTALDPRKFMFFKGLTGVADSTGVLTTEVTEGLPAGFYRATTTNGNPALLPTLQHGAVDDAIYVNML</sequence>
<name>A0AAD7ADQ5_9AGAR</name>
<feature type="region of interest" description="Disordered" evidence="1">
    <location>
        <begin position="1"/>
        <end position="57"/>
    </location>
</feature>
<keyword evidence="3" id="KW-1185">Reference proteome</keyword>
<dbReference type="EMBL" id="JARIHO010000009">
    <property type="protein sequence ID" value="KAJ7355828.1"/>
    <property type="molecule type" value="Genomic_DNA"/>
</dbReference>
<gene>
    <name evidence="2" type="ORF">DFH08DRAFT_690815</name>
</gene>
<dbReference type="PANTHER" id="PTHR34587:SF2">
    <property type="entry name" value="G-PROTEIN COUPLED RECEPTORS FAMILY 1 PROFILE DOMAIN-CONTAINING PROTEIN"/>
    <property type="match status" value="1"/>
</dbReference>
<dbReference type="Proteomes" id="UP001218218">
    <property type="component" value="Unassembled WGS sequence"/>
</dbReference>
<dbReference type="AlphaFoldDB" id="A0AAD7ADQ5"/>
<protein>
    <submittedName>
        <fullName evidence="2">Uncharacterized protein</fullName>
    </submittedName>
</protein>
<evidence type="ECO:0000256" key="1">
    <source>
        <dbReference type="SAM" id="MobiDB-lite"/>
    </source>
</evidence>
<proteinExistence type="predicted"/>
<evidence type="ECO:0000313" key="2">
    <source>
        <dbReference type="EMBL" id="KAJ7355828.1"/>
    </source>
</evidence>
<organism evidence="2 3">
    <name type="scientific">Mycena albidolilacea</name>
    <dbReference type="NCBI Taxonomy" id="1033008"/>
    <lineage>
        <taxon>Eukaryota</taxon>
        <taxon>Fungi</taxon>
        <taxon>Dikarya</taxon>
        <taxon>Basidiomycota</taxon>
        <taxon>Agaricomycotina</taxon>
        <taxon>Agaricomycetes</taxon>
        <taxon>Agaricomycetidae</taxon>
        <taxon>Agaricales</taxon>
        <taxon>Marasmiineae</taxon>
        <taxon>Mycenaceae</taxon>
        <taxon>Mycena</taxon>
    </lineage>
</organism>
<dbReference type="PANTHER" id="PTHR34587">
    <property type="entry name" value="VWFA DOMAIN-CONTAINING PROTEIN"/>
    <property type="match status" value="1"/>
</dbReference>
<evidence type="ECO:0000313" key="3">
    <source>
        <dbReference type="Proteomes" id="UP001218218"/>
    </source>
</evidence>
<reference evidence="2" key="1">
    <citation type="submission" date="2023-03" db="EMBL/GenBank/DDBJ databases">
        <title>Massive genome expansion in bonnet fungi (Mycena s.s.) driven by repeated elements and novel gene families across ecological guilds.</title>
        <authorList>
            <consortium name="Lawrence Berkeley National Laboratory"/>
            <person name="Harder C.B."/>
            <person name="Miyauchi S."/>
            <person name="Viragh M."/>
            <person name="Kuo A."/>
            <person name="Thoen E."/>
            <person name="Andreopoulos B."/>
            <person name="Lu D."/>
            <person name="Skrede I."/>
            <person name="Drula E."/>
            <person name="Henrissat B."/>
            <person name="Morin E."/>
            <person name="Kohler A."/>
            <person name="Barry K."/>
            <person name="LaButti K."/>
            <person name="Morin E."/>
            <person name="Salamov A."/>
            <person name="Lipzen A."/>
            <person name="Mereny Z."/>
            <person name="Hegedus B."/>
            <person name="Baldrian P."/>
            <person name="Stursova M."/>
            <person name="Weitz H."/>
            <person name="Taylor A."/>
            <person name="Grigoriev I.V."/>
            <person name="Nagy L.G."/>
            <person name="Martin F."/>
            <person name="Kauserud H."/>
        </authorList>
    </citation>
    <scope>NUCLEOTIDE SEQUENCE</scope>
    <source>
        <strain evidence="2">CBHHK002</strain>
    </source>
</reference>
<accession>A0AAD7ADQ5</accession>
<comment type="caution">
    <text evidence="2">The sequence shown here is derived from an EMBL/GenBank/DDBJ whole genome shotgun (WGS) entry which is preliminary data.</text>
</comment>
<dbReference type="InterPro" id="IPR053216">
    <property type="entry name" value="Appressorial_penetr-assoc"/>
</dbReference>